<dbReference type="Proteomes" id="UP001355207">
    <property type="component" value="Chromosome 9"/>
</dbReference>
<keyword evidence="3" id="KW-1185">Reference proteome</keyword>
<proteinExistence type="predicted"/>
<dbReference type="RefSeq" id="XP_066078416.1">
    <property type="nucleotide sequence ID" value="XM_066222319.1"/>
</dbReference>
<evidence type="ECO:0000313" key="2">
    <source>
        <dbReference type="EMBL" id="WWC91654.1"/>
    </source>
</evidence>
<dbReference type="AlphaFoldDB" id="A0AAX4K3B5"/>
<feature type="region of interest" description="Disordered" evidence="1">
    <location>
        <begin position="236"/>
        <end position="258"/>
    </location>
</feature>
<protein>
    <submittedName>
        <fullName evidence="2">Uncharacterized protein</fullName>
    </submittedName>
</protein>
<evidence type="ECO:0000256" key="1">
    <source>
        <dbReference type="SAM" id="MobiDB-lite"/>
    </source>
</evidence>
<organism evidence="2 3">
    <name type="scientific">Kwoniella dendrophila CBS 6074</name>
    <dbReference type="NCBI Taxonomy" id="1295534"/>
    <lineage>
        <taxon>Eukaryota</taxon>
        <taxon>Fungi</taxon>
        <taxon>Dikarya</taxon>
        <taxon>Basidiomycota</taxon>
        <taxon>Agaricomycotina</taxon>
        <taxon>Tremellomycetes</taxon>
        <taxon>Tremellales</taxon>
        <taxon>Cryptococcaceae</taxon>
        <taxon>Kwoniella</taxon>
    </lineage>
</organism>
<name>A0AAX4K3B5_9TREE</name>
<evidence type="ECO:0000313" key="3">
    <source>
        <dbReference type="Proteomes" id="UP001355207"/>
    </source>
</evidence>
<accession>A0AAX4K3B5</accession>
<dbReference type="GeneID" id="91097269"/>
<feature type="region of interest" description="Disordered" evidence="1">
    <location>
        <begin position="1"/>
        <end position="36"/>
    </location>
</feature>
<gene>
    <name evidence="2" type="ORF">L201_006600</name>
</gene>
<dbReference type="EMBL" id="CP144106">
    <property type="protein sequence ID" value="WWC91654.1"/>
    <property type="molecule type" value="Genomic_DNA"/>
</dbReference>
<sequence length="273" mass="29572">MNDPLSALTAPPPRYLLESDSSDEEGQGTYAGSSKPKIRLQNEIDVQLTGFGEQEEAEEVIIGIGQSGRYISRSIQGEQSGSIKIGARNIGSIFNVRGGKSRLILVEEGDLNGEESWQVVKALMNQVKAKKWTVITSYVPSMYIPSAREQTEKLDIPAIRILSSNSSKEPQTGTKAFDAPNYLTGIAGGLVSLASHPAFSVPEPTTVLLPLPLSSLPSSQNQTLFQITSFSTGDFPRSNKRWTEDDDEPYSAPGMGRVRGIKKGLGDVSSMYM</sequence>
<reference evidence="2 3" key="1">
    <citation type="submission" date="2024-01" db="EMBL/GenBank/DDBJ databases">
        <title>Comparative genomics of Cryptococcus and Kwoniella reveals pathogenesis evolution and contrasting modes of karyotype evolution via chromosome fusion or intercentromeric recombination.</title>
        <authorList>
            <person name="Coelho M.A."/>
            <person name="David-Palma M."/>
            <person name="Shea T."/>
            <person name="Bowers K."/>
            <person name="McGinley-Smith S."/>
            <person name="Mohammad A.W."/>
            <person name="Gnirke A."/>
            <person name="Yurkov A.M."/>
            <person name="Nowrousian M."/>
            <person name="Sun S."/>
            <person name="Cuomo C.A."/>
            <person name="Heitman J."/>
        </authorList>
    </citation>
    <scope>NUCLEOTIDE SEQUENCE [LARGE SCALE GENOMIC DNA]</scope>
    <source>
        <strain evidence="2 3">CBS 6074</strain>
    </source>
</reference>